<evidence type="ECO:0000256" key="3">
    <source>
        <dbReference type="ARBA" id="ARBA00022448"/>
    </source>
</evidence>
<dbReference type="InterPro" id="IPR000515">
    <property type="entry name" value="MetI-like"/>
</dbReference>
<evidence type="ECO:0000256" key="5">
    <source>
        <dbReference type="ARBA" id="ARBA00022692"/>
    </source>
</evidence>
<dbReference type="NCBIfam" id="NF008049">
    <property type="entry name" value="PRK10782.1"/>
    <property type="match status" value="1"/>
</dbReference>
<dbReference type="PANTHER" id="PTHR30450">
    <property type="entry name" value="ABC TRANSPORTER PERMEASE"/>
    <property type="match status" value="1"/>
</dbReference>
<evidence type="ECO:0000256" key="1">
    <source>
        <dbReference type="ARBA" id="ARBA00004651"/>
    </source>
</evidence>
<feature type="transmembrane region" description="Helical" evidence="8">
    <location>
        <begin position="84"/>
        <end position="105"/>
    </location>
</feature>
<dbReference type="EMBL" id="FOBM01000005">
    <property type="protein sequence ID" value="SEM18666.1"/>
    <property type="molecule type" value="Genomic_DNA"/>
</dbReference>
<protein>
    <submittedName>
        <fullName evidence="11">D-methionine transport system permease protein</fullName>
    </submittedName>
    <submittedName>
        <fullName evidence="10">Putative ABC-type metal ion transport system, per mease component</fullName>
    </submittedName>
</protein>
<sequence length="217" mass="23227">MSQYIIEAIQVGILETLEMTFFSALIAYLIGLPLGIILYVTARGRLLENRIINLVLGVIVNILRSLPFLILLVLLIPFTRLVTGSSIGTIASIVPLTIGTVPIVARMVEASLCEVQPGIIEAATAMGASPFYIILHFILPEATPSLLQGAAINVATVLGYSAMAGVIGGGGLGAIALQYGYYRYQKDVLWSTVALLVIMVMIIQEVGNLIAKKKRKS</sequence>
<evidence type="ECO:0000313" key="11">
    <source>
        <dbReference type="EMBL" id="SEM18666.1"/>
    </source>
</evidence>
<keyword evidence="7 8" id="KW-0472">Membrane</keyword>
<evidence type="ECO:0000313" key="10">
    <source>
        <dbReference type="EMBL" id="CDO18460.1"/>
    </source>
</evidence>
<dbReference type="FunFam" id="1.10.3720.10:FF:000002">
    <property type="entry name" value="D-methionine ABC transporter permease MetI"/>
    <property type="match status" value="1"/>
</dbReference>
<dbReference type="GO" id="GO:0005886">
    <property type="term" value="C:plasma membrane"/>
    <property type="evidence" value="ECO:0007669"/>
    <property type="project" value="UniProtKB-SubCell"/>
</dbReference>
<reference evidence="10 12" key="1">
    <citation type="submission" date="2014-02" db="EMBL/GenBank/DDBJ databases">
        <authorList>
            <person name="Manrique M."/>
        </authorList>
    </citation>
    <scope>NUCLEOTIDE SEQUENCE [LARGE SCALE GENOMIC DNA]</scope>
    <source>
        <strain evidence="10 12">LMG17956</strain>
    </source>
</reference>
<proteinExistence type="inferred from homology"/>
<evidence type="ECO:0000256" key="7">
    <source>
        <dbReference type="ARBA" id="ARBA00023136"/>
    </source>
</evidence>
<dbReference type="InterPro" id="IPR035906">
    <property type="entry name" value="MetI-like_sf"/>
</dbReference>
<feature type="transmembrane region" description="Helical" evidence="8">
    <location>
        <begin position="117"/>
        <end position="139"/>
    </location>
</feature>
<feature type="transmembrane region" description="Helical" evidence="8">
    <location>
        <begin position="151"/>
        <end position="176"/>
    </location>
</feature>
<dbReference type="Gene3D" id="1.10.3720.10">
    <property type="entry name" value="MetI-like"/>
    <property type="match status" value="1"/>
</dbReference>
<reference evidence="11 13" key="3">
    <citation type="submission" date="2016-10" db="EMBL/GenBank/DDBJ databases">
        <authorList>
            <person name="de Groot N.N."/>
        </authorList>
    </citation>
    <scope>NUCLEOTIDE SEQUENCE [LARGE SCALE GENOMIC DNA]</scope>
    <source>
        <strain evidence="11 13">VTM1R29</strain>
    </source>
</reference>
<keyword evidence="5 8" id="KW-0812">Transmembrane</keyword>
<dbReference type="CDD" id="cd06261">
    <property type="entry name" value="TM_PBP2"/>
    <property type="match status" value="1"/>
</dbReference>
<evidence type="ECO:0000256" key="4">
    <source>
        <dbReference type="ARBA" id="ARBA00022475"/>
    </source>
</evidence>
<keyword evidence="4" id="KW-1003">Cell membrane</keyword>
<reference evidence="10 12" key="2">
    <citation type="submission" date="2014-05" db="EMBL/GenBank/DDBJ databases">
        <title>Genome sequence of Streptococcus gallolyticus.</title>
        <authorList>
            <person name="Del Campo R."/>
        </authorList>
    </citation>
    <scope>NUCLEOTIDE SEQUENCE [LARGE SCALE GENOMIC DNA]</scope>
    <source>
        <strain evidence="10 12">LMG17956</strain>
    </source>
</reference>
<evidence type="ECO:0000256" key="2">
    <source>
        <dbReference type="ARBA" id="ARBA00007069"/>
    </source>
</evidence>
<evidence type="ECO:0000259" key="9">
    <source>
        <dbReference type="PROSITE" id="PS50928"/>
    </source>
</evidence>
<dbReference type="InterPro" id="IPR051322">
    <property type="entry name" value="AA_ABC_Transporter_Permease"/>
</dbReference>
<comment type="similarity">
    <text evidence="2">Belongs to the binding-protein-dependent transport system permease family. CysTW subfamily.</text>
</comment>
<dbReference type="GO" id="GO:0048473">
    <property type="term" value="P:D-methionine transmembrane transport"/>
    <property type="evidence" value="ECO:0007669"/>
    <property type="project" value="TreeGrafter"/>
</dbReference>
<evidence type="ECO:0000313" key="13">
    <source>
        <dbReference type="Proteomes" id="UP000182764"/>
    </source>
</evidence>
<name>A0A060RI27_9STRE</name>
<dbReference type="PANTHER" id="PTHR30450:SF1">
    <property type="entry name" value="D-METHIONINE TRANSPORT SYSTEM PERMEASE PROTEIN METI-RELATED"/>
    <property type="match status" value="1"/>
</dbReference>
<evidence type="ECO:0000256" key="8">
    <source>
        <dbReference type="RuleBase" id="RU363032"/>
    </source>
</evidence>
<dbReference type="RefSeq" id="WP_039694729.1">
    <property type="nucleotide sequence ID" value="NZ_FNUH01000005.1"/>
</dbReference>
<organism evidence="10 12">
    <name type="scientific">Streptococcus gallolyticus</name>
    <dbReference type="NCBI Taxonomy" id="315405"/>
    <lineage>
        <taxon>Bacteria</taxon>
        <taxon>Bacillati</taxon>
        <taxon>Bacillota</taxon>
        <taxon>Bacilli</taxon>
        <taxon>Lactobacillales</taxon>
        <taxon>Streptococcaceae</taxon>
        <taxon>Streptococcus</taxon>
    </lineage>
</organism>
<keyword evidence="3 8" id="KW-0813">Transport</keyword>
<dbReference type="PROSITE" id="PS50928">
    <property type="entry name" value="ABC_TM1"/>
    <property type="match status" value="1"/>
</dbReference>
<evidence type="ECO:0000313" key="12">
    <source>
        <dbReference type="Proteomes" id="UP000027584"/>
    </source>
</evidence>
<dbReference type="SUPFAM" id="SSF161098">
    <property type="entry name" value="MetI-like"/>
    <property type="match status" value="1"/>
</dbReference>
<feature type="transmembrane region" description="Helical" evidence="8">
    <location>
        <begin position="20"/>
        <end position="42"/>
    </location>
</feature>
<feature type="transmembrane region" description="Helical" evidence="8">
    <location>
        <begin position="54"/>
        <end position="78"/>
    </location>
</feature>
<comment type="subcellular location">
    <subcellularLocation>
        <location evidence="1 8">Cell membrane</location>
        <topology evidence="1 8">Multi-pass membrane protein</topology>
    </subcellularLocation>
</comment>
<dbReference type="Proteomes" id="UP000027584">
    <property type="component" value="Unassembled WGS sequence"/>
</dbReference>
<dbReference type="AlphaFoldDB" id="A0A060RI27"/>
<dbReference type="Proteomes" id="UP000182764">
    <property type="component" value="Unassembled WGS sequence"/>
</dbReference>
<keyword evidence="6 8" id="KW-1133">Transmembrane helix</keyword>
<accession>A0A060RI27</accession>
<dbReference type="EMBL" id="CCBC010000187">
    <property type="protein sequence ID" value="CDO18460.1"/>
    <property type="molecule type" value="Genomic_DNA"/>
</dbReference>
<evidence type="ECO:0000256" key="6">
    <source>
        <dbReference type="ARBA" id="ARBA00022989"/>
    </source>
</evidence>
<gene>
    <name evidence="10" type="ORF">BN963_SGAL_01658</name>
    <name evidence="11" type="ORF">SAMN04487839_10513</name>
</gene>
<feature type="transmembrane region" description="Helical" evidence="8">
    <location>
        <begin position="188"/>
        <end position="211"/>
    </location>
</feature>
<dbReference type="Pfam" id="PF00528">
    <property type="entry name" value="BPD_transp_1"/>
    <property type="match status" value="1"/>
</dbReference>
<feature type="domain" description="ABC transmembrane type-1" evidence="9">
    <location>
        <begin position="13"/>
        <end position="211"/>
    </location>
</feature>